<dbReference type="Pfam" id="PF00090">
    <property type="entry name" value="TSP_1"/>
    <property type="match status" value="9"/>
</dbReference>
<keyword evidence="2" id="KW-0106">Calcium</keyword>
<dbReference type="EMBL" id="CAMXCT030000500">
    <property type="protein sequence ID" value="CAL4766926.1"/>
    <property type="molecule type" value="Genomic_DNA"/>
</dbReference>
<dbReference type="InterPro" id="IPR002048">
    <property type="entry name" value="EF_hand_dom"/>
</dbReference>
<reference evidence="8 9" key="2">
    <citation type="submission" date="2024-05" db="EMBL/GenBank/DDBJ databases">
        <authorList>
            <person name="Chen Y."/>
            <person name="Shah S."/>
            <person name="Dougan E. K."/>
            <person name="Thang M."/>
            <person name="Chan C."/>
        </authorList>
    </citation>
    <scope>NUCLEOTIDE SEQUENCE [LARGE SCALE GENOMIC DNA]</scope>
</reference>
<dbReference type="PROSITE" id="PS50222">
    <property type="entry name" value="EF_HAND_2"/>
    <property type="match status" value="2"/>
</dbReference>
<dbReference type="Pfam" id="PF13499">
    <property type="entry name" value="EF-hand_7"/>
    <property type="match status" value="1"/>
</dbReference>
<evidence type="ECO:0000256" key="2">
    <source>
        <dbReference type="ARBA" id="ARBA00022837"/>
    </source>
</evidence>
<evidence type="ECO:0000256" key="4">
    <source>
        <dbReference type="ARBA" id="ARBA00023180"/>
    </source>
</evidence>
<gene>
    <name evidence="7" type="ORF">C1SCF055_LOCUS7551</name>
</gene>
<accession>A0A9P1BUC0</accession>
<dbReference type="InterPro" id="IPR011992">
    <property type="entry name" value="EF-hand-dom_pair"/>
</dbReference>
<evidence type="ECO:0000259" key="6">
    <source>
        <dbReference type="PROSITE" id="PS50222"/>
    </source>
</evidence>
<dbReference type="Gene3D" id="2.20.100.10">
    <property type="entry name" value="Thrombospondin type-1 (TSP1) repeat"/>
    <property type="match status" value="20"/>
</dbReference>
<feature type="region of interest" description="Disordered" evidence="5">
    <location>
        <begin position="611"/>
        <end position="646"/>
    </location>
</feature>
<dbReference type="PROSITE" id="PS50092">
    <property type="entry name" value="TSP1"/>
    <property type="match status" value="20"/>
</dbReference>
<dbReference type="InterPro" id="IPR000884">
    <property type="entry name" value="TSP1_rpt"/>
</dbReference>
<proteinExistence type="predicted"/>
<dbReference type="SUPFAM" id="SSF82895">
    <property type="entry name" value="TSP-1 type 1 repeat"/>
    <property type="match status" value="18"/>
</dbReference>
<keyword evidence="9" id="KW-1185">Reference proteome</keyword>
<reference evidence="7" key="1">
    <citation type="submission" date="2022-10" db="EMBL/GenBank/DDBJ databases">
        <authorList>
            <person name="Chen Y."/>
            <person name="Dougan E. K."/>
            <person name="Chan C."/>
            <person name="Rhodes N."/>
            <person name="Thang M."/>
        </authorList>
    </citation>
    <scope>NUCLEOTIDE SEQUENCE</scope>
</reference>
<dbReference type="InterPro" id="IPR044004">
    <property type="entry name" value="TSP1_spondin_dom"/>
</dbReference>
<dbReference type="SMART" id="SM00209">
    <property type="entry name" value="TSP1"/>
    <property type="match status" value="21"/>
</dbReference>
<dbReference type="Gene3D" id="1.10.238.10">
    <property type="entry name" value="EF-hand"/>
    <property type="match status" value="1"/>
</dbReference>
<evidence type="ECO:0000256" key="3">
    <source>
        <dbReference type="ARBA" id="ARBA00023157"/>
    </source>
</evidence>
<dbReference type="CDD" id="cd00051">
    <property type="entry name" value="EFh"/>
    <property type="match status" value="1"/>
</dbReference>
<sequence length="2037" mass="224857">VHSSRLGLARICFGSKDSAAKRGRRAQELLKDAERVYDPKQERQWEKKYQFFSEIKMKAAYRTFARARHDPFNKDPAWGKSVLSEFAKYCASNGVKFQDIFHHIDLNGDQALSRPEIKHALHRVLPSLSDQEVITIFDVIDEDHSGAVSVQEFLSALESGRSAKFTKEAIERHRNPTHRMKRFPPACLDGWEHLKDVHTERGTRKLGLEEALWTCATRQQRMQSEKAREHHDRQMLDLNSMIARWQGNISVPGATFADVHLQQVVLKQAMLLIENVEAEKSGLRLIQTPRALRMHGAEVLNSKIARGGADTARFYKHGKYMPERCQSHPSVHVLGGQQVTTGSSQVALSSASERKKQAGQAHKLLKKRILWRRRFVPAKKKGFWLKAKVALGFHHGGIGASCPGALHVMRHAAVLPSGTESGLDARQGWTMLGDWTTLDDIGRHWTMLTLNCSETFLMFGFGFGFADHRCYGNRFLFLGSALAESCTQCVQTVSCSSEMGDRKLSGYHDSSHHVCSGFDEQWGLCPEMESCSRCERVDCVFEEWGQWFDAGGCTQIDFRQRGIAVSNNECGQPCEGKKMQSRSSPHSRCILNEVDCQWTAWSSWTDCGTPNDQSTRSRSISQKNTGQGKPCIGDMKETRPCSPGPTPEDCQLSEWHEWSECSSPCGPGEHSRFRKVVQEALHDGRPCDGVIHETETCEVRPCDSMDCQLSEWSEWSFVNPTEEDAPQTDQWFRKRTVLVPPGIGGSDCPGGLIETKPKIRPDQPCLLGEWAFWSECDRTCGGGQKMRERSVEQAHALSDDEDGCGSEVQTMLAPCGLDPCHEAGTSDCQTSEWDEWSECSSRCGTGSKSRSRSIVSEAMFGGLPCEGPLKELARCEVSECNIVPCRWGDWSGWSDCSCKCGGGTKRRTRHVVEAPRNGGKACEPEDKEEAFPCNTEPCGQGCIDGKWGAWGEWTDCSASCASSYRSRSRNLEVQPSPCGKAAAGQRDEFQVCSDLPPCIPDSDCILHEWGEWSHCSCHCFGIRERNRYISHFATGKGKPCPVTALKVVEPCNPGPVTTYNPDEKYALPIKLQDPPLDCQEKPPVNCELHPWNEWTQCSSECGGGQRERSRTVRTPPKHGGKPCESDLTVVEPCNEEPCHERVCTDCQWGAWSEWGGCSRCGGQKYRHRSIVQMANNCGKECDVKAAKETTSCTSECAEPLYCAWTEWSGSTACAQCGPATTMMNRALGFTTNDPGTGQFFFKVIGESECAGTQLNVSLCPSASSSCTTCEPRNCAFSAWGEWHEPTCVGLCERQRTIEVTNNECGDPCTGPLLSTKKCSVECDKPKDCEFSAWSEWSQCPPFQSQSQRSRSRTIVQQPENDGLACVGALEETIACEYSHLKVDCVLSSWGQWGPCSRTCGGAGGWKERSRSIVRLAAGGGVQCKGGLNEIDSCLEGPEICPGYEKVNCEFGPWGPWSDPDGHNQMKRMRKIVQMSLHGGIPCTGPLEEIQSTPPVKTDCVVSAWTEWETCDRSCGGGQSYRHRQVQNFPQAGGEPCPKDLKVTRSCNSQSCDGEDCLVSEWTEWGSCSSSCGPGQHSRSRHIIRLRSLHGLGCTLELGMTQHCEGDMDCGKLDCLWGDWSEWSGCTCSCDGGQQTRTRHVAQAPAGGGSPCKESDKEQIAPCNTQKCSLTNCRDGKWGDWSEWSGCSVSCGGGVTFRRRRVEVMANHCGSEPLGKNSEIRYCHVGVPCSRPIDCELSEWESWSACSGTCDGLRHRARVVKTYGRGTGAWCKGGLRETAPCNPSEQEAAPEGCGPGPAKDCIFGEWEAWKECSVTCGGGEHTRSRSITQHAENGGLACEGPLKEISECARQSCGGPEPKDCIFAEWQEWGACGKCSGQRKRFRSIAQYPEAGGKECDLTNTQEAGQCPRKCHEKQYCGWAEWEAWGSCSSTCGQGYRQRRRQLLLSSNPDSILVPADMIQEYDDLVQRAQELDAQHFRELAVAFAAGGLCLMGVLGAVQGWPFARQGGAVLDGGSSRTFSRVAGFPRNENMANGDYCR</sequence>
<dbReference type="InterPro" id="IPR051418">
    <property type="entry name" value="Spondin/Thrombospondin_T1"/>
</dbReference>
<organism evidence="7">
    <name type="scientific">Cladocopium goreaui</name>
    <dbReference type="NCBI Taxonomy" id="2562237"/>
    <lineage>
        <taxon>Eukaryota</taxon>
        <taxon>Sar</taxon>
        <taxon>Alveolata</taxon>
        <taxon>Dinophyceae</taxon>
        <taxon>Suessiales</taxon>
        <taxon>Symbiodiniaceae</taxon>
        <taxon>Cladocopium</taxon>
    </lineage>
</organism>
<feature type="domain" description="EF-hand" evidence="6">
    <location>
        <begin position="128"/>
        <end position="163"/>
    </location>
</feature>
<dbReference type="InterPro" id="IPR018247">
    <property type="entry name" value="EF_Hand_1_Ca_BS"/>
</dbReference>
<evidence type="ECO:0000313" key="8">
    <source>
        <dbReference type="EMBL" id="CAL4766926.1"/>
    </source>
</evidence>
<keyword evidence="3" id="KW-1015">Disulfide bond</keyword>
<evidence type="ECO:0000313" key="9">
    <source>
        <dbReference type="Proteomes" id="UP001152797"/>
    </source>
</evidence>
<dbReference type="GO" id="GO:0005509">
    <property type="term" value="F:calcium ion binding"/>
    <property type="evidence" value="ECO:0007669"/>
    <property type="project" value="InterPro"/>
</dbReference>
<name>A0A9P1BUC0_9DINO</name>
<dbReference type="PROSITE" id="PS00018">
    <property type="entry name" value="EF_HAND_1"/>
    <property type="match status" value="2"/>
</dbReference>
<feature type="non-terminal residue" evidence="7">
    <location>
        <position position="1"/>
    </location>
</feature>
<dbReference type="PANTHER" id="PTHR11311:SF15">
    <property type="entry name" value="SPONDIN-2"/>
    <property type="match status" value="1"/>
</dbReference>
<dbReference type="InterPro" id="IPR036383">
    <property type="entry name" value="TSP1_rpt_sf"/>
</dbReference>
<dbReference type="EMBL" id="CAMXCT010000500">
    <property type="protein sequence ID" value="CAI3979614.1"/>
    <property type="molecule type" value="Genomic_DNA"/>
</dbReference>
<protein>
    <submittedName>
        <fullName evidence="8">SCO-spondin</fullName>
    </submittedName>
</protein>
<dbReference type="Pfam" id="PF19028">
    <property type="entry name" value="TSP1_spondin"/>
    <property type="match status" value="8"/>
</dbReference>
<dbReference type="EMBL" id="CAMXCT020000500">
    <property type="protein sequence ID" value="CAL1132989.1"/>
    <property type="molecule type" value="Genomic_DNA"/>
</dbReference>
<dbReference type="Proteomes" id="UP001152797">
    <property type="component" value="Unassembled WGS sequence"/>
</dbReference>
<feature type="domain" description="EF-hand" evidence="6">
    <location>
        <begin position="92"/>
        <end position="127"/>
    </location>
</feature>
<feature type="compositionally biased region" description="Polar residues" evidence="5">
    <location>
        <begin position="611"/>
        <end position="627"/>
    </location>
</feature>
<keyword evidence="1" id="KW-0732">Signal</keyword>
<dbReference type="SUPFAM" id="SSF47473">
    <property type="entry name" value="EF-hand"/>
    <property type="match status" value="1"/>
</dbReference>
<keyword evidence="4" id="KW-0325">Glycoprotein</keyword>
<evidence type="ECO:0000256" key="1">
    <source>
        <dbReference type="ARBA" id="ARBA00022729"/>
    </source>
</evidence>
<dbReference type="PANTHER" id="PTHR11311">
    <property type="entry name" value="SPONDIN"/>
    <property type="match status" value="1"/>
</dbReference>
<comment type="caution">
    <text evidence="7">The sequence shown here is derived from an EMBL/GenBank/DDBJ whole genome shotgun (WGS) entry which is preliminary data.</text>
</comment>
<evidence type="ECO:0000256" key="5">
    <source>
        <dbReference type="SAM" id="MobiDB-lite"/>
    </source>
</evidence>
<dbReference type="SMART" id="SM00054">
    <property type="entry name" value="EFh"/>
    <property type="match status" value="2"/>
</dbReference>
<dbReference type="OrthoDB" id="408189at2759"/>
<evidence type="ECO:0000313" key="7">
    <source>
        <dbReference type="EMBL" id="CAI3979614.1"/>
    </source>
</evidence>